<organism evidence="1 2">
    <name type="scientific">Parasulfuritortus cantonensis</name>
    <dbReference type="NCBI Taxonomy" id="2528202"/>
    <lineage>
        <taxon>Bacteria</taxon>
        <taxon>Pseudomonadati</taxon>
        <taxon>Pseudomonadota</taxon>
        <taxon>Betaproteobacteria</taxon>
        <taxon>Nitrosomonadales</taxon>
        <taxon>Thiobacillaceae</taxon>
        <taxon>Parasulfuritortus</taxon>
    </lineage>
</organism>
<dbReference type="InterPro" id="IPR027417">
    <property type="entry name" value="P-loop_NTPase"/>
</dbReference>
<dbReference type="Proteomes" id="UP000295443">
    <property type="component" value="Unassembled WGS sequence"/>
</dbReference>
<dbReference type="EMBL" id="SJZB01000052">
    <property type="protein sequence ID" value="TCJ11602.1"/>
    <property type="molecule type" value="Genomic_DNA"/>
</dbReference>
<name>A0A4R1B0T8_9PROT</name>
<evidence type="ECO:0000313" key="2">
    <source>
        <dbReference type="Proteomes" id="UP000295443"/>
    </source>
</evidence>
<accession>A0A4R1B0T8</accession>
<dbReference type="AlphaFoldDB" id="A0A4R1B0T8"/>
<evidence type="ECO:0000313" key="1">
    <source>
        <dbReference type="EMBL" id="TCJ11602.1"/>
    </source>
</evidence>
<dbReference type="RefSeq" id="WP_131449056.1">
    <property type="nucleotide sequence ID" value="NZ_SJZB01000052.1"/>
</dbReference>
<dbReference type="OrthoDB" id="69313at2"/>
<proteinExistence type="predicted"/>
<comment type="caution">
    <text evidence="1">The sequence shown here is derived from an EMBL/GenBank/DDBJ whole genome shotgun (WGS) entry which is preliminary data.</text>
</comment>
<dbReference type="Gene3D" id="3.40.50.300">
    <property type="entry name" value="P-loop containing nucleotide triphosphate hydrolases"/>
    <property type="match status" value="1"/>
</dbReference>
<sequence length="231" mass="25869">MSNVHFIGGEKGGVGKSLVSRVLAQYLIDHQLPLLGFDTDRSHGSMLRFYADYTSPTVIDRYESLDDIIESAFEQPDRNIVVDLAAQTHQFLARWMEDSDLLDLSGETGIGLKYWHVMDSGQDSVDLLRRLLDQFGGRLDLVIVLNHVRGETFDLFEASGLRSDAAAYDAKMIDFPRLADTTMQKIDGQSLSFWAAINNAGRGPASLGLLERQRIKVWLKKAYGNLDFVLV</sequence>
<protein>
    <submittedName>
        <fullName evidence="1">Mobilization protein</fullName>
    </submittedName>
</protein>
<dbReference type="SUPFAM" id="SSF52540">
    <property type="entry name" value="P-loop containing nucleoside triphosphate hydrolases"/>
    <property type="match status" value="1"/>
</dbReference>
<gene>
    <name evidence="1" type="ORF">EZJ19_15115</name>
</gene>
<reference evidence="1 2" key="1">
    <citation type="submission" date="2019-03" db="EMBL/GenBank/DDBJ databases">
        <title>Genome sequence of Thiobacillaceae bacterium LSR1, a sulfur-oxidizing bacterium isolated from freshwater sediment.</title>
        <authorList>
            <person name="Li S."/>
        </authorList>
    </citation>
    <scope>NUCLEOTIDE SEQUENCE [LARGE SCALE GENOMIC DNA]</scope>
    <source>
        <strain evidence="1 2">LSR1</strain>
    </source>
</reference>
<keyword evidence="2" id="KW-1185">Reference proteome</keyword>